<organism evidence="1 2">
    <name type="scientific">Podospora didyma</name>
    <dbReference type="NCBI Taxonomy" id="330526"/>
    <lineage>
        <taxon>Eukaryota</taxon>
        <taxon>Fungi</taxon>
        <taxon>Dikarya</taxon>
        <taxon>Ascomycota</taxon>
        <taxon>Pezizomycotina</taxon>
        <taxon>Sordariomycetes</taxon>
        <taxon>Sordariomycetidae</taxon>
        <taxon>Sordariales</taxon>
        <taxon>Podosporaceae</taxon>
        <taxon>Podospora</taxon>
    </lineage>
</organism>
<reference evidence="1" key="1">
    <citation type="journal article" date="2023" name="Mol. Phylogenet. Evol.">
        <title>Genome-scale phylogeny and comparative genomics of the fungal order Sordariales.</title>
        <authorList>
            <person name="Hensen N."/>
            <person name="Bonometti L."/>
            <person name="Westerberg I."/>
            <person name="Brannstrom I.O."/>
            <person name="Guillou S."/>
            <person name="Cros-Aarteil S."/>
            <person name="Calhoun S."/>
            <person name="Haridas S."/>
            <person name="Kuo A."/>
            <person name="Mondo S."/>
            <person name="Pangilinan J."/>
            <person name="Riley R."/>
            <person name="LaButti K."/>
            <person name="Andreopoulos B."/>
            <person name="Lipzen A."/>
            <person name="Chen C."/>
            <person name="Yan M."/>
            <person name="Daum C."/>
            <person name="Ng V."/>
            <person name="Clum A."/>
            <person name="Steindorff A."/>
            <person name="Ohm R.A."/>
            <person name="Martin F."/>
            <person name="Silar P."/>
            <person name="Natvig D.O."/>
            <person name="Lalanne C."/>
            <person name="Gautier V."/>
            <person name="Ament-Velasquez S.L."/>
            <person name="Kruys A."/>
            <person name="Hutchinson M.I."/>
            <person name="Powell A.J."/>
            <person name="Barry K."/>
            <person name="Miller A.N."/>
            <person name="Grigoriev I.V."/>
            <person name="Debuchy R."/>
            <person name="Gladieux P."/>
            <person name="Hiltunen Thoren M."/>
            <person name="Johannesson H."/>
        </authorList>
    </citation>
    <scope>NUCLEOTIDE SEQUENCE</scope>
    <source>
        <strain evidence="1">CBS 232.78</strain>
    </source>
</reference>
<sequence>MNIPGFFVCQFSPSDGGGPALSEEGAQRVWQKVESFANKIVWTFFDPEGDDLVGSEMANMNAVTTSKITRGGQLMDQASVTFLNANMFHELLRPLVLPPDGSIAPDQHVIKTVARHRLAKTMLHEFSHAFWCAPCTVARFPLGVFSNLHELSYDQENATEVGYSLEQHHFGYVKRDCPQFEIPRPRDDNDLFAWRG</sequence>
<protein>
    <submittedName>
        <fullName evidence="1">Uncharacterized protein</fullName>
    </submittedName>
</protein>
<comment type="caution">
    <text evidence="1">The sequence shown here is derived from an EMBL/GenBank/DDBJ whole genome shotgun (WGS) entry which is preliminary data.</text>
</comment>
<gene>
    <name evidence="1" type="ORF">B0H63DRAFT_105394</name>
</gene>
<reference evidence="1" key="2">
    <citation type="submission" date="2023-06" db="EMBL/GenBank/DDBJ databases">
        <authorList>
            <consortium name="Lawrence Berkeley National Laboratory"/>
            <person name="Haridas S."/>
            <person name="Hensen N."/>
            <person name="Bonometti L."/>
            <person name="Westerberg I."/>
            <person name="Brannstrom I.O."/>
            <person name="Guillou S."/>
            <person name="Cros-Aarteil S."/>
            <person name="Calhoun S."/>
            <person name="Kuo A."/>
            <person name="Mondo S."/>
            <person name="Pangilinan J."/>
            <person name="Riley R."/>
            <person name="LaButti K."/>
            <person name="Andreopoulos B."/>
            <person name="Lipzen A."/>
            <person name="Chen C."/>
            <person name="Yanf M."/>
            <person name="Daum C."/>
            <person name="Ng V."/>
            <person name="Clum A."/>
            <person name="Steindorff A."/>
            <person name="Ohm R."/>
            <person name="Martin F."/>
            <person name="Silar P."/>
            <person name="Natvig D."/>
            <person name="Lalanne C."/>
            <person name="Gautier V."/>
            <person name="Ament-velasquez S.L."/>
            <person name="Kruys A."/>
            <person name="Hutchinson M.I."/>
            <person name="Powell A.J."/>
            <person name="Barry K."/>
            <person name="Miller A.N."/>
            <person name="Grigoriev I.V."/>
            <person name="Debuchy R."/>
            <person name="Gladieux P."/>
            <person name="Thoren M.H."/>
            <person name="Johannesson H."/>
        </authorList>
    </citation>
    <scope>NUCLEOTIDE SEQUENCE</scope>
    <source>
        <strain evidence="1">CBS 232.78</strain>
    </source>
</reference>
<accession>A0AAE0NYI7</accession>
<evidence type="ECO:0000313" key="1">
    <source>
        <dbReference type="EMBL" id="KAK3389899.1"/>
    </source>
</evidence>
<keyword evidence="2" id="KW-1185">Reference proteome</keyword>
<dbReference type="AlphaFoldDB" id="A0AAE0NYI7"/>
<proteinExistence type="predicted"/>
<evidence type="ECO:0000313" key="2">
    <source>
        <dbReference type="Proteomes" id="UP001285441"/>
    </source>
</evidence>
<dbReference type="EMBL" id="JAULSW010000002">
    <property type="protein sequence ID" value="KAK3389899.1"/>
    <property type="molecule type" value="Genomic_DNA"/>
</dbReference>
<name>A0AAE0NYI7_9PEZI</name>
<dbReference type="Proteomes" id="UP001285441">
    <property type="component" value="Unassembled WGS sequence"/>
</dbReference>